<keyword evidence="5 8" id="KW-0646">Protease inhibitor</keyword>
<feature type="signal peptide" evidence="9">
    <location>
        <begin position="1"/>
        <end position="26"/>
    </location>
</feature>
<dbReference type="EMBL" id="CP073249">
    <property type="protein sequence ID" value="QUF04302.1"/>
    <property type="molecule type" value="Genomic_DNA"/>
</dbReference>
<evidence type="ECO:0000259" key="10">
    <source>
        <dbReference type="Pfam" id="PF00720"/>
    </source>
</evidence>
<feature type="domain" description="Subtilisin inhibitor" evidence="10">
    <location>
        <begin position="46"/>
        <end position="120"/>
    </location>
</feature>
<evidence type="ECO:0000256" key="6">
    <source>
        <dbReference type="ARBA" id="ARBA00022900"/>
    </source>
</evidence>
<dbReference type="GO" id="GO:0004867">
    <property type="term" value="F:serine-type endopeptidase inhibitor activity"/>
    <property type="evidence" value="ECO:0007669"/>
    <property type="project" value="UniProtKB-KW"/>
</dbReference>
<dbReference type="Proteomes" id="UP000677152">
    <property type="component" value="Chromosome"/>
</dbReference>
<dbReference type="AlphaFoldDB" id="A0AA45L6R2"/>
<evidence type="ECO:0000256" key="9">
    <source>
        <dbReference type="SAM" id="SignalP"/>
    </source>
</evidence>
<keyword evidence="4" id="KW-0964">Secreted</keyword>
<evidence type="ECO:0000256" key="5">
    <source>
        <dbReference type="ARBA" id="ARBA00022690"/>
    </source>
</evidence>
<keyword evidence="6 8" id="KW-0722">Serine protease inhibitor</keyword>
<dbReference type="InterPro" id="IPR036819">
    <property type="entry name" value="Subtilisin_inhibitor-like_sf"/>
</dbReference>
<evidence type="ECO:0000256" key="7">
    <source>
        <dbReference type="ARBA" id="ARBA00023157"/>
    </source>
</evidence>
<evidence type="ECO:0000256" key="8">
    <source>
        <dbReference type="RuleBase" id="RU003471"/>
    </source>
</evidence>
<name>A0AA45L6R2_9PSEU</name>
<evidence type="ECO:0000256" key="3">
    <source>
        <dbReference type="ARBA" id="ARBA00011738"/>
    </source>
</evidence>
<dbReference type="InterPro" id="IPR023549">
    <property type="entry name" value="Subtilisin_inhibitor"/>
</dbReference>
<sequence length="136" mass="14784">MFPRSTSAVVLGALVLAVTAVPQATAAPDAARPRSSGEFTLTLSGADQTWTRAIRLDCPADEASTYHPMGASACADLDSVRGDMDKLKRVSELCRPEYGRLVATITGLYDGVYVEWSKAFRDECVLHKTTRSIFHF</sequence>
<keyword evidence="7" id="KW-1015">Disulfide bond</keyword>
<dbReference type="InterPro" id="IPR000691">
    <property type="entry name" value="Prot_inh_I16_SSI"/>
</dbReference>
<evidence type="ECO:0000256" key="2">
    <source>
        <dbReference type="ARBA" id="ARBA00010472"/>
    </source>
</evidence>
<evidence type="ECO:0000313" key="12">
    <source>
        <dbReference type="Proteomes" id="UP000677152"/>
    </source>
</evidence>
<gene>
    <name evidence="11" type="ORF">KCV87_34160</name>
</gene>
<organism evidence="11 12">
    <name type="scientific">Actinosynnema pretiosum subsp. pretiosum</name>
    <dbReference type="NCBI Taxonomy" id="103721"/>
    <lineage>
        <taxon>Bacteria</taxon>
        <taxon>Bacillati</taxon>
        <taxon>Actinomycetota</taxon>
        <taxon>Actinomycetes</taxon>
        <taxon>Pseudonocardiales</taxon>
        <taxon>Pseudonocardiaceae</taxon>
        <taxon>Actinosynnema</taxon>
    </lineage>
</organism>
<dbReference type="Gene3D" id="3.30.350.10">
    <property type="entry name" value="Subtilisin inhibitor-like"/>
    <property type="match status" value="1"/>
</dbReference>
<comment type="similarity">
    <text evidence="2 8">Belongs to the protease inhibitor I16 (SSI) family.</text>
</comment>
<dbReference type="Pfam" id="PF00720">
    <property type="entry name" value="SSI"/>
    <property type="match status" value="1"/>
</dbReference>
<evidence type="ECO:0000313" key="11">
    <source>
        <dbReference type="EMBL" id="QUF04302.1"/>
    </source>
</evidence>
<protein>
    <recommendedName>
        <fullName evidence="10">Subtilisin inhibitor domain-containing protein</fullName>
    </recommendedName>
</protein>
<reference evidence="11" key="1">
    <citation type="submission" date="2021-04" db="EMBL/GenBank/DDBJ databases">
        <title>Genomic sequence of Actinosynnema pretiosum subsp. pretiosum ATCC 31280 (C-14919).</title>
        <authorList>
            <person name="Bai L."/>
            <person name="Wang X."/>
            <person name="Xiao Y."/>
        </authorList>
    </citation>
    <scope>NUCLEOTIDE SEQUENCE</scope>
    <source>
        <strain evidence="11">ATCC 31280</strain>
    </source>
</reference>
<dbReference type="SUPFAM" id="SSF55399">
    <property type="entry name" value="Subtilisin inhibitor"/>
    <property type="match status" value="1"/>
</dbReference>
<comment type="subcellular location">
    <subcellularLocation>
        <location evidence="1">Secreted</location>
    </subcellularLocation>
</comment>
<comment type="subunit">
    <text evidence="3">Homodimer.</text>
</comment>
<evidence type="ECO:0000256" key="4">
    <source>
        <dbReference type="ARBA" id="ARBA00022525"/>
    </source>
</evidence>
<dbReference type="GO" id="GO:0005576">
    <property type="term" value="C:extracellular region"/>
    <property type="evidence" value="ECO:0007669"/>
    <property type="project" value="UniProtKB-SubCell"/>
</dbReference>
<evidence type="ECO:0000256" key="1">
    <source>
        <dbReference type="ARBA" id="ARBA00004613"/>
    </source>
</evidence>
<keyword evidence="9" id="KW-0732">Signal</keyword>
<proteinExistence type="inferred from homology"/>
<dbReference type="PRINTS" id="PR00294">
    <property type="entry name" value="SSBTLNINHBTR"/>
</dbReference>
<accession>A0AA45L6R2</accession>
<feature type="chain" id="PRO_5041278146" description="Subtilisin inhibitor domain-containing protein" evidence="9">
    <location>
        <begin position="27"/>
        <end position="136"/>
    </location>
</feature>